<protein>
    <recommendedName>
        <fullName evidence="7">Pectinesterase</fullName>
        <ecNumber evidence="7">3.1.1.11</ecNumber>
    </recommendedName>
</protein>
<dbReference type="Pfam" id="PF04043">
    <property type="entry name" value="PMEI"/>
    <property type="match status" value="1"/>
</dbReference>
<dbReference type="AlphaFoldDB" id="A0A8T3AP61"/>
<evidence type="ECO:0000256" key="4">
    <source>
        <dbReference type="ARBA" id="ARBA00022801"/>
    </source>
</evidence>
<dbReference type="OrthoDB" id="2019149at2759"/>
<evidence type="ECO:0000259" key="10">
    <source>
        <dbReference type="SMART" id="SM00856"/>
    </source>
</evidence>
<reference evidence="11" key="1">
    <citation type="journal article" date="2022" name="Front. Genet.">
        <title>Chromosome-Scale Assembly of the Dendrobium nobile Genome Provides Insights Into the Molecular Mechanism of the Biosynthesis of the Medicinal Active Ingredient of Dendrobium.</title>
        <authorList>
            <person name="Xu Q."/>
            <person name="Niu S.-C."/>
            <person name="Li K.-L."/>
            <person name="Zheng P.-J."/>
            <person name="Zhang X.-J."/>
            <person name="Jia Y."/>
            <person name="Liu Y."/>
            <person name="Niu Y.-X."/>
            <person name="Yu L.-H."/>
            <person name="Chen D.-F."/>
            <person name="Zhang G.-Q."/>
        </authorList>
    </citation>
    <scope>NUCLEOTIDE SEQUENCE</scope>
    <source>
        <tissue evidence="11">Leaf</tissue>
    </source>
</reference>
<dbReference type="InterPro" id="IPR033131">
    <property type="entry name" value="Pectinesterase_Asp_AS"/>
</dbReference>
<evidence type="ECO:0000256" key="5">
    <source>
        <dbReference type="ARBA" id="ARBA00023085"/>
    </source>
</evidence>
<dbReference type="InterPro" id="IPR035513">
    <property type="entry name" value="Invertase/methylesterase_inhib"/>
</dbReference>
<feature type="region of interest" description="Disordered" evidence="8">
    <location>
        <begin position="39"/>
        <end position="65"/>
    </location>
</feature>
<dbReference type="PANTHER" id="PTHR31707">
    <property type="entry name" value="PECTINESTERASE"/>
    <property type="match status" value="1"/>
</dbReference>
<evidence type="ECO:0000256" key="7">
    <source>
        <dbReference type="RuleBase" id="RU000589"/>
    </source>
</evidence>
<comment type="similarity">
    <text evidence="2">In the N-terminal section; belongs to the PMEI family.</text>
</comment>
<evidence type="ECO:0000313" key="11">
    <source>
        <dbReference type="EMBL" id="KAI0495935.1"/>
    </source>
</evidence>
<dbReference type="GO" id="GO:0030599">
    <property type="term" value="F:pectinesterase activity"/>
    <property type="evidence" value="ECO:0007669"/>
    <property type="project" value="UniProtKB-UniRule"/>
</dbReference>
<dbReference type="CDD" id="cd15798">
    <property type="entry name" value="PMEI-like_3"/>
    <property type="match status" value="1"/>
</dbReference>
<dbReference type="Pfam" id="PF01095">
    <property type="entry name" value="Pectinesterase"/>
    <property type="match status" value="1"/>
</dbReference>
<dbReference type="FunFam" id="2.160.20.10:FF:000001">
    <property type="entry name" value="Pectinesterase"/>
    <property type="match status" value="1"/>
</dbReference>
<feature type="active site" evidence="6">
    <location>
        <position position="471"/>
    </location>
</feature>
<evidence type="ECO:0000313" key="12">
    <source>
        <dbReference type="Proteomes" id="UP000829196"/>
    </source>
</evidence>
<dbReference type="PROSITE" id="PS00503">
    <property type="entry name" value="PECTINESTERASE_2"/>
    <property type="match status" value="1"/>
</dbReference>
<dbReference type="InterPro" id="IPR000070">
    <property type="entry name" value="Pectinesterase_cat"/>
</dbReference>
<dbReference type="SUPFAM" id="SSF101148">
    <property type="entry name" value="Plant invertase/pectin methylesterase inhibitor"/>
    <property type="match status" value="1"/>
</dbReference>
<dbReference type="SMR" id="A0A8T3AP61"/>
<dbReference type="EMBL" id="JAGYWB010000016">
    <property type="protein sequence ID" value="KAI0495935.1"/>
    <property type="molecule type" value="Genomic_DNA"/>
</dbReference>
<name>A0A8T3AP61_DENNO</name>
<dbReference type="GO" id="GO:0045490">
    <property type="term" value="P:pectin catabolic process"/>
    <property type="evidence" value="ECO:0007669"/>
    <property type="project" value="UniProtKB-UniRule"/>
</dbReference>
<dbReference type="EC" id="3.1.1.11" evidence="7"/>
<keyword evidence="12" id="KW-1185">Reference proteome</keyword>
<keyword evidence="9" id="KW-0812">Transmembrane</keyword>
<dbReference type="Proteomes" id="UP000829196">
    <property type="component" value="Unassembled WGS sequence"/>
</dbReference>
<dbReference type="InterPro" id="IPR011050">
    <property type="entry name" value="Pectin_lyase_fold/virulence"/>
</dbReference>
<comment type="pathway">
    <text evidence="1 7">Glycan metabolism; pectin degradation; 2-dehydro-3-deoxy-D-gluconate from pectin: step 1/5.</text>
</comment>
<dbReference type="GO" id="GO:0004857">
    <property type="term" value="F:enzyme inhibitor activity"/>
    <property type="evidence" value="ECO:0007669"/>
    <property type="project" value="InterPro"/>
</dbReference>
<dbReference type="InterPro" id="IPR006501">
    <property type="entry name" value="Pectinesterase_inhib_dom"/>
</dbReference>
<keyword evidence="9" id="KW-1133">Transmembrane helix</keyword>
<evidence type="ECO:0000256" key="3">
    <source>
        <dbReference type="ARBA" id="ARBA00007786"/>
    </source>
</evidence>
<organism evidence="11 12">
    <name type="scientific">Dendrobium nobile</name>
    <name type="common">Orchid</name>
    <dbReference type="NCBI Taxonomy" id="94219"/>
    <lineage>
        <taxon>Eukaryota</taxon>
        <taxon>Viridiplantae</taxon>
        <taxon>Streptophyta</taxon>
        <taxon>Embryophyta</taxon>
        <taxon>Tracheophyta</taxon>
        <taxon>Spermatophyta</taxon>
        <taxon>Magnoliopsida</taxon>
        <taxon>Liliopsida</taxon>
        <taxon>Asparagales</taxon>
        <taxon>Orchidaceae</taxon>
        <taxon>Epidendroideae</taxon>
        <taxon>Malaxideae</taxon>
        <taxon>Dendrobiinae</taxon>
        <taxon>Dendrobium</taxon>
    </lineage>
</organism>
<dbReference type="Gene3D" id="1.20.140.40">
    <property type="entry name" value="Invertase/pectin methylesterase inhibitor family protein"/>
    <property type="match status" value="1"/>
</dbReference>
<evidence type="ECO:0000256" key="8">
    <source>
        <dbReference type="SAM" id="MobiDB-lite"/>
    </source>
</evidence>
<comment type="similarity">
    <text evidence="3">In the C-terminal section; belongs to the pectinesterase family.</text>
</comment>
<keyword evidence="5 7" id="KW-0063">Aspartyl esterase</keyword>
<dbReference type="Gene3D" id="2.160.20.10">
    <property type="entry name" value="Single-stranded right-handed beta-helix, Pectin lyase-like"/>
    <property type="match status" value="1"/>
</dbReference>
<dbReference type="SMART" id="SM00856">
    <property type="entry name" value="PMEI"/>
    <property type="match status" value="1"/>
</dbReference>
<dbReference type="NCBIfam" id="TIGR01614">
    <property type="entry name" value="PME_inhib"/>
    <property type="match status" value="1"/>
</dbReference>
<evidence type="ECO:0000256" key="9">
    <source>
        <dbReference type="SAM" id="Phobius"/>
    </source>
</evidence>
<gene>
    <name evidence="11" type="ORF">KFK09_022242</name>
</gene>
<evidence type="ECO:0000256" key="6">
    <source>
        <dbReference type="PROSITE-ProRule" id="PRU10040"/>
    </source>
</evidence>
<feature type="domain" description="Pectinesterase inhibitor" evidence="10">
    <location>
        <begin position="131"/>
        <end position="280"/>
    </location>
</feature>
<keyword evidence="9" id="KW-0472">Membrane</keyword>
<feature type="transmembrane region" description="Helical" evidence="9">
    <location>
        <begin position="88"/>
        <end position="108"/>
    </location>
</feature>
<dbReference type="InterPro" id="IPR012334">
    <property type="entry name" value="Pectin_lyas_fold"/>
</dbReference>
<evidence type="ECO:0000256" key="1">
    <source>
        <dbReference type="ARBA" id="ARBA00005184"/>
    </source>
</evidence>
<comment type="catalytic activity">
    <reaction evidence="7">
        <text>[(1-&gt;4)-alpha-D-galacturonosyl methyl ester](n) + n H2O = [(1-&gt;4)-alpha-D-galacturonosyl](n) + n methanol + n H(+)</text>
        <dbReference type="Rhea" id="RHEA:22380"/>
        <dbReference type="Rhea" id="RHEA-COMP:14570"/>
        <dbReference type="Rhea" id="RHEA-COMP:14573"/>
        <dbReference type="ChEBI" id="CHEBI:15377"/>
        <dbReference type="ChEBI" id="CHEBI:15378"/>
        <dbReference type="ChEBI" id="CHEBI:17790"/>
        <dbReference type="ChEBI" id="CHEBI:140522"/>
        <dbReference type="ChEBI" id="CHEBI:140523"/>
        <dbReference type="EC" id="3.1.1.11"/>
    </reaction>
</comment>
<sequence>MLPCLSNGWLIAAHVCHVAQQNLFPPYLNQVLTTFASRRAPSSSSASPTTKQRSEPASQPAMPSFSSYGMISEQDQLGSSRRSSRKRLAIIALSSIVLIAVITVAILASNHGSDSGPPNPNTDTASAADSSLRTSIKSLCSTTLYPDSCYASLAPVVTNSSSLDPAVLFRFAVQAAKDAIFTSAKLFDDPNLKQGIKSLSNAAISDCKQLLSLAAAHIEDCTTSATNFTSESFVDDLKTWLSAAITDQDTCLDGLGNDLGVNIAGAMKNSTEITSNSLSILNQIADFVGSVKLRRRRRLMSWMSDGDRRVLKSSSDLKYNANVVVAKDGSAKYKTITAALAEVPTKSSKKFVIYVKKGVYYENVRVEQNMWNVVIVGDGMDATMVSGRLNFVDGTPTFSSATFAVFGKGFIAIDMAFQNTAGAIKQQAVAVLASADLVTFHRCKFDAYQDTLYVHSLRQFYRECTILGTVDFIFGNAASVFQSCNILPRTPLPGQQDTITAQGKVDPNQNTAISIHNCTIWPAGNLSGVSVYLGRPWKPYSTTVFMKSTIAGVINPAGWLPWLGTGTSVPDTIFYSEYQNYGPGSSLKNRVKWKGLQVMNAKQAGKFTVHGLIKGDSWIPKTGIPYSSGL</sequence>
<keyword evidence="4 7" id="KW-0378">Hydrolase</keyword>
<accession>A0A8T3AP61</accession>
<dbReference type="SUPFAM" id="SSF51126">
    <property type="entry name" value="Pectin lyase-like"/>
    <property type="match status" value="1"/>
</dbReference>
<proteinExistence type="inferred from homology"/>
<feature type="compositionally biased region" description="Low complexity" evidence="8">
    <location>
        <begin position="39"/>
        <end position="48"/>
    </location>
</feature>
<comment type="caution">
    <text evidence="11">The sequence shown here is derived from an EMBL/GenBank/DDBJ whole genome shotgun (WGS) entry which is preliminary data.</text>
</comment>
<evidence type="ECO:0000256" key="2">
    <source>
        <dbReference type="ARBA" id="ARBA00006027"/>
    </source>
</evidence>
<dbReference type="GO" id="GO:0042545">
    <property type="term" value="P:cell wall modification"/>
    <property type="evidence" value="ECO:0007669"/>
    <property type="project" value="UniProtKB-UniRule"/>
</dbReference>